<keyword evidence="1 8" id="KW-0963">Cytoplasm</keyword>
<evidence type="ECO:0000256" key="6">
    <source>
        <dbReference type="ARBA" id="ARBA00022840"/>
    </source>
</evidence>
<keyword evidence="5 8" id="KW-0093">Biotin biosynthesis</keyword>
<dbReference type="UniPathway" id="UPA00078">
    <property type="reaction ID" value="UER00161"/>
</dbReference>
<dbReference type="PIRSF" id="PIRSF006755">
    <property type="entry name" value="DTB_synth"/>
    <property type="match status" value="1"/>
</dbReference>
<dbReference type="FunFam" id="3.40.50.300:FF:000292">
    <property type="entry name" value="ATP-dependent dethiobiotin synthetase BioD"/>
    <property type="match status" value="1"/>
</dbReference>
<name>A0A317QCF4_9GAMM</name>
<evidence type="ECO:0000256" key="4">
    <source>
        <dbReference type="ARBA" id="ARBA00022741"/>
    </source>
</evidence>
<feature type="binding site" evidence="8">
    <location>
        <begin position="123"/>
        <end position="126"/>
    </location>
    <ligand>
        <name>ATP</name>
        <dbReference type="ChEBI" id="CHEBI:30616"/>
    </ligand>
</feature>
<dbReference type="Pfam" id="PF13500">
    <property type="entry name" value="AAA_26"/>
    <property type="match status" value="1"/>
</dbReference>
<comment type="caution">
    <text evidence="8">Lacks conserved residue(s) required for the propagation of feature annotation.</text>
</comment>
<evidence type="ECO:0000256" key="3">
    <source>
        <dbReference type="ARBA" id="ARBA00022723"/>
    </source>
</evidence>
<comment type="similarity">
    <text evidence="8">Belongs to the dethiobiotin synthetase family.</text>
</comment>
<dbReference type="GO" id="GO:0005524">
    <property type="term" value="F:ATP binding"/>
    <property type="evidence" value="ECO:0007669"/>
    <property type="project" value="UniProtKB-UniRule"/>
</dbReference>
<dbReference type="Proteomes" id="UP000246964">
    <property type="component" value="Unassembled WGS sequence"/>
</dbReference>
<keyword evidence="3 8" id="KW-0479">Metal-binding</keyword>
<dbReference type="EMBL" id="QGTT01000002">
    <property type="protein sequence ID" value="PWW15183.1"/>
    <property type="molecule type" value="Genomic_DNA"/>
</dbReference>
<evidence type="ECO:0000256" key="2">
    <source>
        <dbReference type="ARBA" id="ARBA00022598"/>
    </source>
</evidence>
<dbReference type="CDD" id="cd03109">
    <property type="entry name" value="DTBS"/>
    <property type="match status" value="1"/>
</dbReference>
<keyword evidence="4 8" id="KW-0547">Nucleotide-binding</keyword>
<feature type="binding site" evidence="8">
    <location>
        <begin position="12"/>
        <end position="17"/>
    </location>
    <ligand>
        <name>ATP</name>
        <dbReference type="ChEBI" id="CHEBI:30616"/>
    </ligand>
</feature>
<dbReference type="InterPro" id="IPR027417">
    <property type="entry name" value="P-loop_NTPase"/>
</dbReference>
<sequence length="249" mass="26563">MDKLFITGTDTDAGKTVVSVTLLHALQAQGRRCLALKPVAAGATWRLHEGQERWMNDDAEALQQALATTSHQQTYDQVNPYCFAEPIAPHIAAEHAEQELVLADILQHIRTLEQLPAEILVIEGAGGWLVPLNAQQSMADIAVQSGAQVILVVGLKLGCINHALLTAAAISASGAHLVGWVANQPQPQPMVEQAANIASLTQRLSAPCLGVLPYCPTWRQGHLVDYLATSQLLQSLLAANSSLSPAKKA</sequence>
<dbReference type="GO" id="GO:0042803">
    <property type="term" value="F:protein homodimerization activity"/>
    <property type="evidence" value="ECO:0007669"/>
    <property type="project" value="UniProtKB-ARBA"/>
</dbReference>
<keyword evidence="2 8" id="KW-0436">Ligase</keyword>
<dbReference type="AlphaFoldDB" id="A0A317QCF4"/>
<comment type="subunit">
    <text evidence="8">Homodimer.</text>
</comment>
<evidence type="ECO:0000256" key="7">
    <source>
        <dbReference type="ARBA" id="ARBA00022842"/>
    </source>
</evidence>
<dbReference type="GO" id="GO:0000287">
    <property type="term" value="F:magnesium ion binding"/>
    <property type="evidence" value="ECO:0007669"/>
    <property type="project" value="UniProtKB-UniRule"/>
</dbReference>
<dbReference type="GO" id="GO:0004141">
    <property type="term" value="F:dethiobiotin synthase activity"/>
    <property type="evidence" value="ECO:0007669"/>
    <property type="project" value="UniProtKB-UniRule"/>
</dbReference>
<dbReference type="PANTHER" id="PTHR43210:SF5">
    <property type="entry name" value="DETHIOBIOTIN SYNTHETASE"/>
    <property type="match status" value="1"/>
</dbReference>
<evidence type="ECO:0000256" key="5">
    <source>
        <dbReference type="ARBA" id="ARBA00022756"/>
    </source>
</evidence>
<comment type="function">
    <text evidence="8">Catalyzes a mechanistically unusual reaction, the ATP-dependent insertion of CO2 between the N7 and N8 nitrogen atoms of 7,8-diaminopelargonic acid (DAPA, also called 7,8-diammoniononanoate) to form a ureido ring.</text>
</comment>
<evidence type="ECO:0000256" key="8">
    <source>
        <dbReference type="HAMAP-Rule" id="MF_00336"/>
    </source>
</evidence>
<dbReference type="OrthoDB" id="9802097at2"/>
<accession>A0A317QCF4</accession>
<comment type="cofactor">
    <cofactor evidence="8">
        <name>Mg(2+)</name>
        <dbReference type="ChEBI" id="CHEBI:18420"/>
    </cofactor>
</comment>
<comment type="catalytic activity">
    <reaction evidence="8">
        <text>(7R,8S)-7,8-diammoniononanoate + CO2 + ATP = (4R,5S)-dethiobiotin + ADP + phosphate + 3 H(+)</text>
        <dbReference type="Rhea" id="RHEA:15805"/>
        <dbReference type="ChEBI" id="CHEBI:15378"/>
        <dbReference type="ChEBI" id="CHEBI:16526"/>
        <dbReference type="ChEBI" id="CHEBI:30616"/>
        <dbReference type="ChEBI" id="CHEBI:43474"/>
        <dbReference type="ChEBI" id="CHEBI:149469"/>
        <dbReference type="ChEBI" id="CHEBI:149473"/>
        <dbReference type="ChEBI" id="CHEBI:456216"/>
        <dbReference type="EC" id="6.3.3.3"/>
    </reaction>
</comment>
<dbReference type="HAMAP" id="MF_00336">
    <property type="entry name" value="BioD"/>
    <property type="match status" value="1"/>
</dbReference>
<feature type="binding site" evidence="8">
    <location>
        <position position="16"/>
    </location>
    <ligand>
        <name>Mg(2+)</name>
        <dbReference type="ChEBI" id="CHEBI:18420"/>
    </ligand>
</feature>
<dbReference type="NCBIfam" id="TIGR00347">
    <property type="entry name" value="bioD"/>
    <property type="match status" value="1"/>
</dbReference>
<dbReference type="EC" id="6.3.3.3" evidence="8"/>
<protein>
    <recommendedName>
        <fullName evidence="8">ATP-dependent dethiobiotin synthetase BioD</fullName>
        <ecNumber evidence="8">6.3.3.3</ecNumber>
    </recommendedName>
    <alternativeName>
        <fullName evidence="8">DTB synthetase</fullName>
        <shortName evidence="8">DTBS</shortName>
    </alternativeName>
    <alternativeName>
        <fullName evidence="8">Dethiobiotin synthase</fullName>
    </alternativeName>
</protein>
<dbReference type="SUPFAM" id="SSF52540">
    <property type="entry name" value="P-loop containing nucleoside triphosphate hydrolases"/>
    <property type="match status" value="1"/>
</dbReference>
<organism evidence="9 10">
    <name type="scientific">Pseudidiomarina maritima</name>
    <dbReference type="NCBI Taxonomy" id="519453"/>
    <lineage>
        <taxon>Bacteria</taxon>
        <taxon>Pseudomonadati</taxon>
        <taxon>Pseudomonadota</taxon>
        <taxon>Gammaproteobacteria</taxon>
        <taxon>Alteromonadales</taxon>
        <taxon>Idiomarinaceae</taxon>
        <taxon>Pseudidiomarina</taxon>
    </lineage>
</organism>
<gene>
    <name evidence="8" type="primary">bioD</name>
    <name evidence="9" type="ORF">DET45_102187</name>
</gene>
<evidence type="ECO:0000313" key="9">
    <source>
        <dbReference type="EMBL" id="PWW15183.1"/>
    </source>
</evidence>
<dbReference type="RefSeq" id="WP_110075124.1">
    <property type="nucleotide sequence ID" value="NZ_QGTT01000002.1"/>
</dbReference>
<dbReference type="PANTHER" id="PTHR43210">
    <property type="entry name" value="DETHIOBIOTIN SYNTHETASE"/>
    <property type="match status" value="1"/>
</dbReference>
<keyword evidence="6 8" id="KW-0067">ATP-binding</keyword>
<dbReference type="GO" id="GO:0005829">
    <property type="term" value="C:cytosol"/>
    <property type="evidence" value="ECO:0007669"/>
    <property type="project" value="TreeGrafter"/>
</dbReference>
<keyword evidence="7 8" id="KW-0460">Magnesium</keyword>
<reference evidence="9 10" key="1">
    <citation type="submission" date="2018-05" db="EMBL/GenBank/DDBJ databases">
        <title>Freshwater and sediment microbial communities from various areas in North America, analyzing microbe dynamics in response to fracking.</title>
        <authorList>
            <person name="Lamendella R."/>
        </authorList>
    </citation>
    <scope>NUCLEOTIDE SEQUENCE [LARGE SCALE GENOMIC DNA]</scope>
    <source>
        <strain evidence="9 10">125B1</strain>
    </source>
</reference>
<feature type="binding site" evidence="8">
    <location>
        <position position="58"/>
    </location>
    <ligand>
        <name>ATP</name>
        <dbReference type="ChEBI" id="CHEBI:30616"/>
    </ligand>
</feature>
<comment type="caution">
    <text evidence="9">The sequence shown here is derived from an EMBL/GenBank/DDBJ whole genome shotgun (WGS) entry which is preliminary data.</text>
</comment>
<comment type="subcellular location">
    <subcellularLocation>
        <location evidence="8">Cytoplasm</location>
    </subcellularLocation>
</comment>
<feature type="binding site" evidence="8">
    <location>
        <begin position="183"/>
        <end position="184"/>
    </location>
    <ligand>
        <name>ATP</name>
        <dbReference type="ChEBI" id="CHEBI:30616"/>
    </ligand>
</feature>
<evidence type="ECO:0000256" key="1">
    <source>
        <dbReference type="ARBA" id="ARBA00022490"/>
    </source>
</evidence>
<evidence type="ECO:0000313" key="10">
    <source>
        <dbReference type="Proteomes" id="UP000246964"/>
    </source>
</evidence>
<keyword evidence="10" id="KW-1185">Reference proteome</keyword>
<proteinExistence type="inferred from homology"/>
<comment type="pathway">
    <text evidence="8">Cofactor biosynthesis; biotin biosynthesis; biotin from 7,8-diaminononanoate: step 1/2.</text>
</comment>
<feature type="active site" evidence="8">
    <location>
        <position position="37"/>
    </location>
</feature>
<dbReference type="Gene3D" id="3.40.50.300">
    <property type="entry name" value="P-loop containing nucleotide triphosphate hydrolases"/>
    <property type="match status" value="1"/>
</dbReference>
<feature type="binding site" evidence="8">
    <location>
        <position position="123"/>
    </location>
    <ligand>
        <name>Mg(2+)</name>
        <dbReference type="ChEBI" id="CHEBI:18420"/>
    </ligand>
</feature>
<feature type="binding site" evidence="8">
    <location>
        <position position="58"/>
    </location>
    <ligand>
        <name>Mg(2+)</name>
        <dbReference type="ChEBI" id="CHEBI:18420"/>
    </ligand>
</feature>
<dbReference type="InterPro" id="IPR004472">
    <property type="entry name" value="DTB_synth_BioD"/>
</dbReference>
<dbReference type="GO" id="GO:0009102">
    <property type="term" value="P:biotin biosynthetic process"/>
    <property type="evidence" value="ECO:0007669"/>
    <property type="project" value="UniProtKB-UniRule"/>
</dbReference>